<comment type="caution">
    <text evidence="2">The sequence shown here is derived from an EMBL/GenBank/DDBJ whole genome shotgun (WGS) entry which is preliminary data.</text>
</comment>
<sequence length="137" mass="15058">MTKELWMNLPVKDLNRSREFFNAIGFSFKDGPGNSDTMAALAVGDKGTIVMLIVEDVFKGATQNPVSDTEKGTEVIFSFSAESREEVEEVARKVTAAGGNVFAPPAEIQGWMYGCAFTDLDGHRWNALFMDMSKHGK</sequence>
<dbReference type="Gene3D" id="3.10.180.10">
    <property type="entry name" value="2,3-Dihydroxybiphenyl 1,2-Dioxygenase, domain 1"/>
    <property type="match status" value="1"/>
</dbReference>
<accession>A0A4Q5LII4</accession>
<dbReference type="InterPro" id="IPR004360">
    <property type="entry name" value="Glyas_Fos-R_dOase_dom"/>
</dbReference>
<dbReference type="SUPFAM" id="SSF54593">
    <property type="entry name" value="Glyoxalase/Bleomycin resistance protein/Dihydroxybiphenyl dioxygenase"/>
    <property type="match status" value="1"/>
</dbReference>
<dbReference type="AlphaFoldDB" id="A0A4Q5LII4"/>
<dbReference type="OrthoDB" id="9798430at2"/>
<keyword evidence="3" id="KW-1185">Reference proteome</keyword>
<evidence type="ECO:0000313" key="2">
    <source>
        <dbReference type="EMBL" id="RYU89211.1"/>
    </source>
</evidence>
<evidence type="ECO:0000313" key="3">
    <source>
        <dbReference type="Proteomes" id="UP000293331"/>
    </source>
</evidence>
<dbReference type="GO" id="GO:0051213">
    <property type="term" value="F:dioxygenase activity"/>
    <property type="evidence" value="ECO:0007669"/>
    <property type="project" value="UniProtKB-KW"/>
</dbReference>
<protein>
    <submittedName>
        <fullName evidence="2">Extradiol dioxygenase</fullName>
    </submittedName>
</protein>
<dbReference type="RefSeq" id="WP_129877070.1">
    <property type="nucleotide sequence ID" value="NZ_SEWG01000005.1"/>
</dbReference>
<feature type="domain" description="Glyoxalase/fosfomycin resistance/dioxygenase" evidence="1">
    <location>
        <begin position="7"/>
        <end position="125"/>
    </location>
</feature>
<dbReference type="InterPro" id="IPR029068">
    <property type="entry name" value="Glyas_Bleomycin-R_OHBP_Dase"/>
</dbReference>
<gene>
    <name evidence="2" type="ORF">EWM62_12800</name>
</gene>
<dbReference type="PANTHER" id="PTHR36503:SF2">
    <property type="entry name" value="BLR2408 PROTEIN"/>
    <property type="match status" value="1"/>
</dbReference>
<organism evidence="2 3">
    <name type="scientific">Mucilaginibacter terrigena</name>
    <dbReference type="NCBI Taxonomy" id="2492395"/>
    <lineage>
        <taxon>Bacteria</taxon>
        <taxon>Pseudomonadati</taxon>
        <taxon>Bacteroidota</taxon>
        <taxon>Sphingobacteriia</taxon>
        <taxon>Sphingobacteriales</taxon>
        <taxon>Sphingobacteriaceae</taxon>
        <taxon>Mucilaginibacter</taxon>
    </lineage>
</organism>
<keyword evidence="2" id="KW-0560">Oxidoreductase</keyword>
<proteinExistence type="predicted"/>
<evidence type="ECO:0000259" key="1">
    <source>
        <dbReference type="Pfam" id="PF00903"/>
    </source>
</evidence>
<dbReference type="PANTHER" id="PTHR36503">
    <property type="entry name" value="BLR2520 PROTEIN"/>
    <property type="match status" value="1"/>
</dbReference>
<keyword evidence="2" id="KW-0223">Dioxygenase</keyword>
<dbReference type="EMBL" id="SEWG01000005">
    <property type="protein sequence ID" value="RYU89211.1"/>
    <property type="molecule type" value="Genomic_DNA"/>
</dbReference>
<name>A0A4Q5LII4_9SPHI</name>
<dbReference type="Pfam" id="PF00903">
    <property type="entry name" value="Glyoxalase"/>
    <property type="match status" value="1"/>
</dbReference>
<reference evidence="2 3" key="1">
    <citation type="submission" date="2019-02" db="EMBL/GenBank/DDBJ databases">
        <title>Bacterial novel species Mucilaginibacter sp. 17JY9-4 isolated from soil.</title>
        <authorList>
            <person name="Jung H.-Y."/>
        </authorList>
    </citation>
    <scope>NUCLEOTIDE SEQUENCE [LARGE SCALE GENOMIC DNA]</scope>
    <source>
        <strain evidence="2 3">17JY9-4</strain>
    </source>
</reference>
<dbReference type="Proteomes" id="UP000293331">
    <property type="component" value="Unassembled WGS sequence"/>
</dbReference>